<organism evidence="4 5">
    <name type="scientific">Kribbella voronezhensis</name>
    <dbReference type="NCBI Taxonomy" id="2512212"/>
    <lineage>
        <taxon>Bacteria</taxon>
        <taxon>Bacillati</taxon>
        <taxon>Actinomycetota</taxon>
        <taxon>Actinomycetes</taxon>
        <taxon>Propionibacteriales</taxon>
        <taxon>Kribbellaceae</taxon>
        <taxon>Kribbella</taxon>
    </lineage>
</organism>
<dbReference type="Proteomes" id="UP000295151">
    <property type="component" value="Unassembled WGS sequence"/>
</dbReference>
<comment type="caution">
    <text evidence="4">The sequence shown here is derived from an EMBL/GenBank/DDBJ whole genome shotgun (WGS) entry which is preliminary data.</text>
</comment>
<dbReference type="AlphaFoldDB" id="A0A4R7TB31"/>
<dbReference type="GO" id="GO:0072527">
    <property type="term" value="P:pyrimidine-containing compound metabolic process"/>
    <property type="evidence" value="ECO:0007669"/>
    <property type="project" value="UniProtKB-ARBA"/>
</dbReference>
<dbReference type="PANTHER" id="PTHR11644:SF2">
    <property type="entry name" value="CYTIDINE DEAMINASE"/>
    <property type="match status" value="1"/>
</dbReference>
<reference evidence="4 5" key="1">
    <citation type="submission" date="2019-03" db="EMBL/GenBank/DDBJ databases">
        <title>Genomic Encyclopedia of Type Strains, Phase III (KMG-III): the genomes of soil and plant-associated and newly described type strains.</title>
        <authorList>
            <person name="Whitman W."/>
        </authorList>
    </citation>
    <scope>NUCLEOTIDE SEQUENCE [LARGE SCALE GENOMIC DNA]</scope>
    <source>
        <strain evidence="4 5">VKM Ac-2575</strain>
    </source>
</reference>
<dbReference type="SUPFAM" id="SSF53927">
    <property type="entry name" value="Cytidine deaminase-like"/>
    <property type="match status" value="1"/>
</dbReference>
<dbReference type="NCBIfam" id="NF004064">
    <property type="entry name" value="PRK05578.1"/>
    <property type="match status" value="1"/>
</dbReference>
<evidence type="ECO:0000256" key="2">
    <source>
        <dbReference type="SAM" id="MobiDB-lite"/>
    </source>
</evidence>
<keyword evidence="5" id="KW-1185">Reference proteome</keyword>
<dbReference type="GO" id="GO:0055086">
    <property type="term" value="P:nucleobase-containing small molecule metabolic process"/>
    <property type="evidence" value="ECO:0007669"/>
    <property type="project" value="UniProtKB-ARBA"/>
</dbReference>
<sequence length="145" mass="15079">MSPTSPNNSAAAESAGPEIDWPALRAVAVEAMGRAYAPYSGFPVGAAAVVDDGRIVAGCNVENASYGLTLCAECGLVSELHRTGGGRLVAFTCVDHNGELLTPCGRCRQLLYEHGGPTLRIETDGGSRPMSELLPDAFGPERMGE</sequence>
<feature type="domain" description="CMP/dCMP-type deaminase" evidence="3">
    <location>
        <begin position="19"/>
        <end position="141"/>
    </location>
</feature>
<dbReference type="PROSITE" id="PS51747">
    <property type="entry name" value="CYT_DCMP_DEAMINASES_2"/>
    <property type="match status" value="1"/>
</dbReference>
<evidence type="ECO:0000313" key="5">
    <source>
        <dbReference type="Proteomes" id="UP000295151"/>
    </source>
</evidence>
<dbReference type="InterPro" id="IPR016193">
    <property type="entry name" value="Cytidine_deaminase-like"/>
</dbReference>
<accession>A0A4R7TB31</accession>
<feature type="region of interest" description="Disordered" evidence="2">
    <location>
        <begin position="123"/>
        <end position="145"/>
    </location>
</feature>
<dbReference type="Gene3D" id="3.40.140.10">
    <property type="entry name" value="Cytidine Deaminase, domain 2"/>
    <property type="match status" value="1"/>
</dbReference>
<evidence type="ECO:0000259" key="3">
    <source>
        <dbReference type="PROSITE" id="PS51747"/>
    </source>
</evidence>
<dbReference type="Pfam" id="PF00383">
    <property type="entry name" value="dCMP_cyt_deam_1"/>
    <property type="match status" value="1"/>
</dbReference>
<dbReference type="EMBL" id="SOCE01000001">
    <property type="protein sequence ID" value="TDU88636.1"/>
    <property type="molecule type" value="Genomic_DNA"/>
</dbReference>
<evidence type="ECO:0000256" key="1">
    <source>
        <dbReference type="ARBA" id="ARBA00006576"/>
    </source>
</evidence>
<dbReference type="PANTHER" id="PTHR11644">
    <property type="entry name" value="CYTIDINE DEAMINASE"/>
    <property type="match status" value="1"/>
</dbReference>
<name>A0A4R7TB31_9ACTN</name>
<protein>
    <submittedName>
        <fullName evidence="4">Cytidine deaminase</fullName>
    </submittedName>
</protein>
<gene>
    <name evidence="4" type="ORF">EV138_2182</name>
</gene>
<dbReference type="InterPro" id="IPR050202">
    <property type="entry name" value="Cyt/Deoxycyt_deaminase"/>
</dbReference>
<dbReference type="GO" id="GO:0008270">
    <property type="term" value="F:zinc ion binding"/>
    <property type="evidence" value="ECO:0007669"/>
    <property type="project" value="TreeGrafter"/>
</dbReference>
<dbReference type="InterPro" id="IPR002125">
    <property type="entry name" value="CMP_dCMP_dom"/>
</dbReference>
<dbReference type="RefSeq" id="WP_255513664.1">
    <property type="nucleotide sequence ID" value="NZ_SOCE01000001.1"/>
</dbReference>
<dbReference type="GO" id="GO:0005829">
    <property type="term" value="C:cytosol"/>
    <property type="evidence" value="ECO:0007669"/>
    <property type="project" value="TreeGrafter"/>
</dbReference>
<dbReference type="CDD" id="cd01283">
    <property type="entry name" value="cytidine_deaminase"/>
    <property type="match status" value="1"/>
</dbReference>
<dbReference type="GO" id="GO:0004126">
    <property type="term" value="F:cytidine deaminase activity"/>
    <property type="evidence" value="ECO:0007669"/>
    <property type="project" value="TreeGrafter"/>
</dbReference>
<evidence type="ECO:0000313" key="4">
    <source>
        <dbReference type="EMBL" id="TDU88636.1"/>
    </source>
</evidence>
<comment type="similarity">
    <text evidence="1">Belongs to the cytidine and deoxycytidylate deaminase family.</text>
</comment>
<proteinExistence type="inferred from homology"/>